<name>A0A8D4C1T3_9GAMM</name>
<dbReference type="KEGG" id="pbm:CL52_05330"/>
<dbReference type="Proteomes" id="UP000031271">
    <property type="component" value="Chromosome"/>
</dbReference>
<reference evidence="2 4" key="2">
    <citation type="submission" date="2016-10" db="EMBL/GenBank/DDBJ databases">
        <authorList>
            <person name="Varghese N."/>
            <person name="Submissions S."/>
        </authorList>
    </citation>
    <scope>NUCLEOTIDE SEQUENCE [LARGE SCALE GENOMIC DNA]</scope>
    <source>
        <strain evidence="2 4">DSM 6083</strain>
    </source>
</reference>
<dbReference type="RefSeq" id="WP_041107419.1">
    <property type="nucleotide sequence ID" value="NZ_CP007511.1"/>
</dbReference>
<dbReference type="EMBL" id="CP007511">
    <property type="protein sequence ID" value="AJE14485.1"/>
    <property type="molecule type" value="Genomic_DNA"/>
</dbReference>
<reference evidence="3" key="1">
    <citation type="submission" date="2014-03" db="EMBL/GenBank/DDBJ databases">
        <title>Complete genome of Pseudomonas balearica DSM 6083T, a sewage water isolate from an enrichment with 2-methylnaphthalene.</title>
        <authorList>
            <person name="Salva-Serra F."/>
            <person name="Jaen-Luchoro D."/>
            <person name="Busquets A."/>
            <person name="Pena A."/>
            <person name="Gomila M."/>
            <person name="Bosch R."/>
            <person name="Nogales B."/>
            <person name="Garcia-Valdes E."/>
            <person name="Lalucat J."/>
            <person name="Bennasar A."/>
        </authorList>
    </citation>
    <scope>NUCLEOTIDE SEQUENCE [LARGE SCALE GENOMIC DNA]</scope>
    <source>
        <strain evidence="3">DSM 6083</strain>
    </source>
</reference>
<organism evidence="1 3">
    <name type="scientific">Stutzerimonas balearica DSM 6083</name>
    <dbReference type="NCBI Taxonomy" id="1123016"/>
    <lineage>
        <taxon>Bacteria</taxon>
        <taxon>Pseudomonadati</taxon>
        <taxon>Pseudomonadota</taxon>
        <taxon>Gammaproteobacteria</taxon>
        <taxon>Pseudomonadales</taxon>
        <taxon>Pseudomonadaceae</taxon>
        <taxon>Stutzerimonas</taxon>
    </lineage>
</organism>
<evidence type="ECO:0000313" key="4">
    <source>
        <dbReference type="Proteomes" id="UP000182276"/>
    </source>
</evidence>
<dbReference type="GeneID" id="77259337"/>
<dbReference type="AlphaFoldDB" id="A0A8D4C1T3"/>
<keyword evidence="4" id="KW-1185">Reference proteome</keyword>
<sequence length="76" mass="8194">MKLEIARGVFLVGALGVASLCFAAWNQPSPGVVRGNLDRDHCPIPAGMRVETLQVRPDADLLLFLYGMSQQLGVRG</sequence>
<dbReference type="Proteomes" id="UP000182276">
    <property type="component" value="Unassembled WGS sequence"/>
</dbReference>
<reference evidence="1 3" key="3">
    <citation type="journal article" name="Genome Announc.">
        <title>Complete Genome Sequence of Pseudomonas balearica DSM 6083T.</title>
        <authorList>
            <person name="Bennasar-Figueras A."/>
            <person name="Salva-Serra F."/>
            <person name="Jaen-Luchoro D."/>
            <person name="Segui C."/>
            <person name="Aliaga F."/>
            <person name="Busquets A."/>
            <person name="Gomila M."/>
            <person name="Moore E.R."/>
            <person name="Lalucat J."/>
        </authorList>
    </citation>
    <scope>NUCLEOTIDE SEQUENCE [LARGE SCALE GENOMIC DNA]</scope>
    <source>
        <strain evidence="3">DSM 6083</strain>
        <strain evidence="1">DSM6083</strain>
    </source>
</reference>
<protein>
    <submittedName>
        <fullName evidence="1">Uncharacterized protein</fullName>
    </submittedName>
</protein>
<proteinExistence type="predicted"/>
<evidence type="ECO:0000313" key="1">
    <source>
        <dbReference type="EMBL" id="AJE14485.1"/>
    </source>
</evidence>
<accession>A0A8D4C1T3</accession>
<dbReference type="EMBL" id="FNHO01000015">
    <property type="protein sequence ID" value="SDM96320.1"/>
    <property type="molecule type" value="Genomic_DNA"/>
</dbReference>
<evidence type="ECO:0000313" key="3">
    <source>
        <dbReference type="Proteomes" id="UP000031271"/>
    </source>
</evidence>
<gene>
    <name evidence="1" type="ORF">CL52_05330</name>
    <name evidence="2" type="ORF">SAMN05660875_11520</name>
</gene>
<evidence type="ECO:0000313" key="2">
    <source>
        <dbReference type="EMBL" id="SDM96320.1"/>
    </source>
</evidence>